<dbReference type="CDD" id="cd01092">
    <property type="entry name" value="APP-like"/>
    <property type="match status" value="1"/>
</dbReference>
<evidence type="ECO:0000259" key="3">
    <source>
        <dbReference type="Pfam" id="PF00557"/>
    </source>
</evidence>
<dbReference type="GO" id="GO:0046872">
    <property type="term" value="F:metal ion binding"/>
    <property type="evidence" value="ECO:0007669"/>
    <property type="project" value="UniProtKB-KW"/>
</dbReference>
<evidence type="ECO:0000256" key="2">
    <source>
        <dbReference type="ARBA" id="ARBA00022801"/>
    </source>
</evidence>
<keyword evidence="6" id="KW-1185">Reference proteome</keyword>
<reference evidence="5 6" key="1">
    <citation type="submission" date="2016-09" db="EMBL/GenBank/DDBJ databases">
        <title>Draft genome sequence for the type strain of Desulfuribacillus alkaliarsenatis AHT28, an obligately anaerobic, sulfidogenic bacterium isolated from Russian soda lake sediments.</title>
        <authorList>
            <person name="Abin C.A."/>
            <person name="Hollibaugh J.T."/>
        </authorList>
    </citation>
    <scope>NUCLEOTIDE SEQUENCE [LARGE SCALE GENOMIC DNA]</scope>
    <source>
        <strain evidence="5 6">AHT28</strain>
    </source>
</reference>
<name>A0A1E5G6G2_9FIRM</name>
<dbReference type="InterPro" id="IPR001714">
    <property type="entry name" value="Pept_M24_MAP"/>
</dbReference>
<dbReference type="Gene3D" id="3.90.230.10">
    <property type="entry name" value="Creatinase/methionine aminopeptidase superfamily"/>
    <property type="match status" value="1"/>
</dbReference>
<dbReference type="InterPro" id="IPR001131">
    <property type="entry name" value="Peptidase_M24B_aminopep-P_CS"/>
</dbReference>
<dbReference type="InterPro" id="IPR036005">
    <property type="entry name" value="Creatinase/aminopeptidase-like"/>
</dbReference>
<dbReference type="Gene3D" id="3.40.350.10">
    <property type="entry name" value="Creatinase/prolidase N-terminal domain"/>
    <property type="match status" value="1"/>
</dbReference>
<dbReference type="AlphaFoldDB" id="A0A1E5G6G2"/>
<organism evidence="5 6">
    <name type="scientific">Desulfuribacillus alkaliarsenatis</name>
    <dbReference type="NCBI Taxonomy" id="766136"/>
    <lineage>
        <taxon>Bacteria</taxon>
        <taxon>Bacillati</taxon>
        <taxon>Bacillota</taxon>
        <taxon>Desulfuribacillia</taxon>
        <taxon>Desulfuribacillales</taxon>
        <taxon>Desulfuribacillaceae</taxon>
        <taxon>Desulfuribacillus</taxon>
    </lineage>
</organism>
<dbReference type="InterPro" id="IPR029149">
    <property type="entry name" value="Creatin/AminoP/Spt16_N"/>
</dbReference>
<evidence type="ECO:0000313" key="5">
    <source>
        <dbReference type="EMBL" id="OEF98772.1"/>
    </source>
</evidence>
<keyword evidence="2" id="KW-0378">Hydrolase</keyword>
<evidence type="ECO:0000259" key="4">
    <source>
        <dbReference type="Pfam" id="PF01321"/>
    </source>
</evidence>
<comment type="caution">
    <text evidence="5">The sequence shown here is derived from an EMBL/GenBank/DDBJ whole genome shotgun (WGS) entry which is preliminary data.</text>
</comment>
<dbReference type="PRINTS" id="PR00599">
    <property type="entry name" value="MAPEPTIDASE"/>
</dbReference>
<dbReference type="InterPro" id="IPR050659">
    <property type="entry name" value="Peptidase_M24B"/>
</dbReference>
<dbReference type="PANTHER" id="PTHR46112">
    <property type="entry name" value="AMINOPEPTIDASE"/>
    <property type="match status" value="1"/>
</dbReference>
<dbReference type="STRING" id="766136.BHF68_01740"/>
<dbReference type="EMBL" id="MIJE01000001">
    <property type="protein sequence ID" value="OEF98772.1"/>
    <property type="molecule type" value="Genomic_DNA"/>
</dbReference>
<dbReference type="PANTHER" id="PTHR46112:SF3">
    <property type="entry name" value="AMINOPEPTIDASE YPDF"/>
    <property type="match status" value="1"/>
</dbReference>
<protein>
    <submittedName>
        <fullName evidence="5">Xaa-Pro dipeptidase</fullName>
    </submittedName>
</protein>
<dbReference type="Proteomes" id="UP000094296">
    <property type="component" value="Unassembled WGS sequence"/>
</dbReference>
<dbReference type="Pfam" id="PF01321">
    <property type="entry name" value="Creatinase_N"/>
    <property type="match status" value="1"/>
</dbReference>
<dbReference type="Pfam" id="PF00557">
    <property type="entry name" value="Peptidase_M24"/>
    <property type="match status" value="1"/>
</dbReference>
<dbReference type="RefSeq" id="WP_069642264.1">
    <property type="nucleotide sequence ID" value="NZ_MIJE01000001.1"/>
</dbReference>
<evidence type="ECO:0000313" key="6">
    <source>
        <dbReference type="Proteomes" id="UP000094296"/>
    </source>
</evidence>
<keyword evidence="1" id="KW-0479">Metal-binding</keyword>
<accession>A0A1E5G6G2</accession>
<dbReference type="InterPro" id="IPR000587">
    <property type="entry name" value="Creatinase_N"/>
</dbReference>
<dbReference type="InterPro" id="IPR000994">
    <property type="entry name" value="Pept_M24"/>
</dbReference>
<gene>
    <name evidence="5" type="ORF">BHF68_01740</name>
</gene>
<dbReference type="GO" id="GO:0004177">
    <property type="term" value="F:aminopeptidase activity"/>
    <property type="evidence" value="ECO:0007669"/>
    <property type="project" value="UniProtKB-ARBA"/>
</dbReference>
<dbReference type="PROSITE" id="PS00491">
    <property type="entry name" value="PROLINE_PEPTIDASE"/>
    <property type="match status" value="1"/>
</dbReference>
<proteinExistence type="predicted"/>
<dbReference type="GO" id="GO:0008235">
    <property type="term" value="F:metalloexopeptidase activity"/>
    <property type="evidence" value="ECO:0007669"/>
    <property type="project" value="UniProtKB-ARBA"/>
</dbReference>
<evidence type="ECO:0000256" key="1">
    <source>
        <dbReference type="ARBA" id="ARBA00022723"/>
    </source>
</evidence>
<feature type="domain" description="Creatinase N-terminal" evidence="4">
    <location>
        <begin position="5"/>
        <end position="122"/>
    </location>
</feature>
<sequence length="349" mass="38928">MTDNNLASNELDGYITYKQENVEYLTGFTGSSGFLLVTPDDAVIFTDSRYMEQAKEQARAIDVLEQGQPYYKTINEYIKQKKLQAIGFESENVTVATFELWQKNLESSVIPCNDYVAQLRMIKDEHEIAITQTAVDLTDEAFAYVIERIRPGIKEIDIALELEFYLKKRGASSLAFSTIVASGKRSALPHGVASEKLIELGDMVTIDFGANYMGYCSDMTRSFIVGKASPKQKEIYNTVLTAQQKVLNNIKAGMMGKEVDEIARQYIYKQGYEGHFGHGLGHGLGKEVHEAPRLSPLSDTKLESGMLVTVEPGVYITDFGGVRIEDDIVITETGCRILNKTPKELLEIV</sequence>
<dbReference type="SUPFAM" id="SSF55920">
    <property type="entry name" value="Creatinase/aminopeptidase"/>
    <property type="match status" value="1"/>
</dbReference>
<dbReference type="SUPFAM" id="SSF53092">
    <property type="entry name" value="Creatinase/prolidase N-terminal domain"/>
    <property type="match status" value="1"/>
</dbReference>
<feature type="domain" description="Peptidase M24" evidence="3">
    <location>
        <begin position="132"/>
        <end position="332"/>
    </location>
</feature>